<feature type="signal peptide" evidence="2">
    <location>
        <begin position="1"/>
        <end position="25"/>
    </location>
</feature>
<evidence type="ECO:0008006" key="6">
    <source>
        <dbReference type="Google" id="ProtNLM"/>
    </source>
</evidence>
<dbReference type="EMBL" id="KB097182">
    <property type="protein sequence ID" value="ESN98235.1"/>
    <property type="molecule type" value="Genomic_DNA"/>
</dbReference>
<evidence type="ECO:0000313" key="3">
    <source>
        <dbReference type="EMBL" id="ESN98235.1"/>
    </source>
</evidence>
<dbReference type="AlphaFoldDB" id="T1FB89"/>
<dbReference type="GeneID" id="20206088"/>
<feature type="region of interest" description="Disordered" evidence="1">
    <location>
        <begin position="383"/>
        <end position="405"/>
    </location>
</feature>
<reference evidence="4" key="3">
    <citation type="submission" date="2015-06" db="UniProtKB">
        <authorList>
            <consortium name="EnsemblMetazoa"/>
        </authorList>
    </citation>
    <scope>IDENTIFICATION</scope>
</reference>
<accession>T1FB89</accession>
<keyword evidence="2" id="KW-0732">Signal</keyword>
<dbReference type="EnsemblMetazoa" id="HelroT177115">
    <property type="protein sequence ID" value="HelroP177115"/>
    <property type="gene ID" value="HelroG177115"/>
</dbReference>
<organism evidence="4 5">
    <name type="scientific">Helobdella robusta</name>
    <name type="common">Californian leech</name>
    <dbReference type="NCBI Taxonomy" id="6412"/>
    <lineage>
        <taxon>Eukaryota</taxon>
        <taxon>Metazoa</taxon>
        <taxon>Spiralia</taxon>
        <taxon>Lophotrochozoa</taxon>
        <taxon>Annelida</taxon>
        <taxon>Clitellata</taxon>
        <taxon>Hirudinea</taxon>
        <taxon>Rhynchobdellida</taxon>
        <taxon>Glossiphoniidae</taxon>
        <taxon>Helobdella</taxon>
    </lineage>
</organism>
<protein>
    <recommendedName>
        <fullName evidence="6">Hexosyltransferase</fullName>
    </recommendedName>
</protein>
<gene>
    <name evidence="4" type="primary">20206088</name>
    <name evidence="3" type="ORF">HELRODRAFT_177115</name>
</gene>
<dbReference type="HOGENOM" id="CLU_680231_0_0_1"/>
<evidence type="ECO:0000313" key="5">
    <source>
        <dbReference type="Proteomes" id="UP000015101"/>
    </source>
</evidence>
<reference evidence="5" key="1">
    <citation type="submission" date="2012-12" db="EMBL/GenBank/DDBJ databases">
        <authorList>
            <person name="Hellsten U."/>
            <person name="Grimwood J."/>
            <person name="Chapman J.A."/>
            <person name="Shapiro H."/>
            <person name="Aerts A."/>
            <person name="Otillar R.P."/>
            <person name="Terry A.Y."/>
            <person name="Boore J.L."/>
            <person name="Simakov O."/>
            <person name="Marletaz F."/>
            <person name="Cho S.-J."/>
            <person name="Edsinger-Gonzales E."/>
            <person name="Havlak P."/>
            <person name="Kuo D.-H."/>
            <person name="Larsson T."/>
            <person name="Lv J."/>
            <person name="Arendt D."/>
            <person name="Savage R."/>
            <person name="Osoegawa K."/>
            <person name="de Jong P."/>
            <person name="Lindberg D.R."/>
            <person name="Seaver E.C."/>
            <person name="Weisblat D.A."/>
            <person name="Putnam N.H."/>
            <person name="Grigoriev I.V."/>
            <person name="Rokhsar D.S."/>
        </authorList>
    </citation>
    <scope>NUCLEOTIDE SEQUENCE</scope>
</reference>
<dbReference type="InParanoid" id="T1FB89"/>
<dbReference type="OrthoDB" id="6046730at2759"/>
<dbReference type="CTD" id="20206088"/>
<evidence type="ECO:0000256" key="1">
    <source>
        <dbReference type="SAM" id="MobiDB-lite"/>
    </source>
</evidence>
<evidence type="ECO:0000256" key="2">
    <source>
        <dbReference type="SAM" id="SignalP"/>
    </source>
</evidence>
<dbReference type="KEGG" id="hro:HELRODRAFT_177115"/>
<dbReference type="RefSeq" id="XP_009023581.1">
    <property type="nucleotide sequence ID" value="XM_009025333.1"/>
</dbReference>
<dbReference type="Proteomes" id="UP000015101">
    <property type="component" value="Unassembled WGS sequence"/>
</dbReference>
<name>T1FB89_HELRO</name>
<feature type="chain" id="PRO_5010980420" description="Hexosyltransferase" evidence="2">
    <location>
        <begin position="26"/>
        <end position="405"/>
    </location>
</feature>
<evidence type="ECO:0000313" key="4">
    <source>
        <dbReference type="EnsemblMetazoa" id="HelroP177115"/>
    </source>
</evidence>
<dbReference type="EMBL" id="AMQM01005941">
    <property type="status" value="NOT_ANNOTATED_CDS"/>
    <property type="molecule type" value="Genomic_DNA"/>
</dbReference>
<keyword evidence="5" id="KW-1185">Reference proteome</keyword>
<reference evidence="3 5" key="2">
    <citation type="journal article" date="2013" name="Nature">
        <title>Insights into bilaterian evolution from three spiralian genomes.</title>
        <authorList>
            <person name="Simakov O."/>
            <person name="Marletaz F."/>
            <person name="Cho S.J."/>
            <person name="Edsinger-Gonzales E."/>
            <person name="Havlak P."/>
            <person name="Hellsten U."/>
            <person name="Kuo D.H."/>
            <person name="Larsson T."/>
            <person name="Lv J."/>
            <person name="Arendt D."/>
            <person name="Savage R."/>
            <person name="Osoegawa K."/>
            <person name="de Jong P."/>
            <person name="Grimwood J."/>
            <person name="Chapman J.A."/>
            <person name="Shapiro H."/>
            <person name="Aerts A."/>
            <person name="Otillar R.P."/>
            <person name="Terry A.Y."/>
            <person name="Boore J.L."/>
            <person name="Grigoriev I.V."/>
            <person name="Lindberg D.R."/>
            <person name="Seaver E.C."/>
            <person name="Weisblat D.A."/>
            <person name="Putnam N.H."/>
            <person name="Rokhsar D.S."/>
        </authorList>
    </citation>
    <scope>NUCLEOTIDE SEQUENCE</scope>
</reference>
<sequence length="405" mass="46176">MRRCFKIIIVALILIASKFWSLSRSQCQFNEKVHQELWTTTSLSGFEPITKPEQPLIILFTTFKDDSESTHHRLAHKIVTKNWASFGLSFIKPVLFTNSTLTPKFYNLTAAIVANHNEPLFEASLSEIAFFYGWDLLPIPAVNIHGTPFLKPMFKKIFQTYNATFYGFASGDLLFDQSLIDSLIFIKRYLQHPLDNNVLLVGRRTDVSLYSNNTVLPLQQHQQQQTKTAEATITTGKTNTPKKIRKTKTPTKASEPVSLTPEIFQKFAEHFDKPNLAKLAKTGELRYIDAIDYFIYTRDGSRYNWTALADVVIGRAAYDNYLLAMANMMGCTSVDLTNTVVCVHLSKPGVSNTGFQNVDHHFNYRSIGQFDWRKGHTNVTHYYTENDNEGKPSKLTSRYEGGREV</sequence>
<proteinExistence type="predicted"/>